<comment type="caution">
    <text evidence="1">The sequence shown here is derived from an EMBL/GenBank/DDBJ whole genome shotgun (WGS) entry which is preliminary data.</text>
</comment>
<proteinExistence type="predicted"/>
<gene>
    <name evidence="1" type="ORF">J2S39_000380</name>
</gene>
<name>A0ABU1ZUV3_9CORY</name>
<keyword evidence="2" id="KW-1185">Reference proteome</keyword>
<organism evidence="1 2">
    <name type="scientific">Corynebacterium guangdongense</name>
    <dbReference type="NCBI Taxonomy" id="1783348"/>
    <lineage>
        <taxon>Bacteria</taxon>
        <taxon>Bacillati</taxon>
        <taxon>Actinomycetota</taxon>
        <taxon>Actinomycetes</taxon>
        <taxon>Mycobacteriales</taxon>
        <taxon>Corynebacteriaceae</taxon>
        <taxon>Corynebacterium</taxon>
    </lineage>
</organism>
<dbReference type="EMBL" id="JAVDXZ010000001">
    <property type="protein sequence ID" value="MDR7328704.1"/>
    <property type="molecule type" value="Genomic_DNA"/>
</dbReference>
<dbReference type="RefSeq" id="WP_290197706.1">
    <property type="nucleotide sequence ID" value="NZ_CP047654.1"/>
</dbReference>
<sequence length="121" mass="12902">MLSPVPGLSQVKIWSPPPKPAPLPAAAGEDPAAFGPVLLQALQAAFGMREVSALAPTRFAPVVRSQITARLRSSPDRGPVRLLRVHARERGEIFGTAVGARRLVAFTAVSDGRRITSFRVL</sequence>
<dbReference type="Proteomes" id="UP001180840">
    <property type="component" value="Unassembled WGS sequence"/>
</dbReference>
<evidence type="ECO:0000313" key="1">
    <source>
        <dbReference type="EMBL" id="MDR7328704.1"/>
    </source>
</evidence>
<accession>A0ABU1ZUV3</accession>
<protein>
    <submittedName>
        <fullName evidence="1">Uncharacterized protein</fullName>
    </submittedName>
</protein>
<evidence type="ECO:0000313" key="2">
    <source>
        <dbReference type="Proteomes" id="UP001180840"/>
    </source>
</evidence>
<reference evidence="1" key="1">
    <citation type="submission" date="2023-07" db="EMBL/GenBank/DDBJ databases">
        <title>Sequencing the genomes of 1000 actinobacteria strains.</title>
        <authorList>
            <person name="Klenk H.-P."/>
        </authorList>
    </citation>
    <scope>NUCLEOTIDE SEQUENCE</scope>
    <source>
        <strain evidence="1">DSM 107476</strain>
    </source>
</reference>